<dbReference type="Proteomes" id="UP000597762">
    <property type="component" value="Unassembled WGS sequence"/>
</dbReference>
<protein>
    <submittedName>
        <fullName evidence="2">Uncharacterized protein</fullName>
    </submittedName>
</protein>
<proteinExistence type="predicted"/>
<gene>
    <name evidence="2" type="ORF">SPHA_47937</name>
</gene>
<keyword evidence="1" id="KW-0812">Transmembrane</keyword>
<organism evidence="2 3">
    <name type="scientific">Acanthosepion pharaonis</name>
    <name type="common">Pharaoh cuttlefish</name>
    <name type="synonym">Sepia pharaonis</name>
    <dbReference type="NCBI Taxonomy" id="158019"/>
    <lineage>
        <taxon>Eukaryota</taxon>
        <taxon>Metazoa</taxon>
        <taxon>Spiralia</taxon>
        <taxon>Lophotrochozoa</taxon>
        <taxon>Mollusca</taxon>
        <taxon>Cephalopoda</taxon>
        <taxon>Coleoidea</taxon>
        <taxon>Decapodiformes</taxon>
        <taxon>Sepiida</taxon>
        <taxon>Sepiina</taxon>
        <taxon>Sepiidae</taxon>
        <taxon>Acanthosepion</taxon>
    </lineage>
</organism>
<feature type="transmembrane region" description="Helical" evidence="1">
    <location>
        <begin position="56"/>
        <end position="77"/>
    </location>
</feature>
<accession>A0A812D5Y7</accession>
<dbReference type="EMBL" id="CAHIKZ030002644">
    <property type="protein sequence ID" value="CAE1289955.1"/>
    <property type="molecule type" value="Genomic_DNA"/>
</dbReference>
<sequence length="218" mass="25172">MQHYALPAELDSFTQQLLLTHPYQATHHNDWCPHHVTQYDIFLSDVYTRIMKNLRLFLFIFIFVRAVPSFGFCLLLTSGDCVSGEILHTHNPASIVFCPHSHPPFSSGFYSFFRLSIRMVSEIHSAMVFLVTSLCLMFIFFLLLFDLQLSMSFFPFFSFIPALSFVFLFTLTPLSILCSPLHFSFFFHVVLLPFLSTKEFNVSLSNKPPSFIYSSFAV</sequence>
<evidence type="ECO:0000256" key="1">
    <source>
        <dbReference type="SAM" id="Phobius"/>
    </source>
</evidence>
<name>A0A812D5Y7_ACAPH</name>
<keyword evidence="3" id="KW-1185">Reference proteome</keyword>
<feature type="transmembrane region" description="Helical" evidence="1">
    <location>
        <begin position="123"/>
        <end position="145"/>
    </location>
</feature>
<reference evidence="2" key="1">
    <citation type="submission" date="2021-01" db="EMBL/GenBank/DDBJ databases">
        <authorList>
            <person name="Li R."/>
            <person name="Bekaert M."/>
        </authorList>
    </citation>
    <scope>NUCLEOTIDE SEQUENCE</scope>
    <source>
        <strain evidence="2">Farmed</strain>
    </source>
</reference>
<dbReference type="AlphaFoldDB" id="A0A812D5Y7"/>
<comment type="caution">
    <text evidence="2">The sequence shown here is derived from an EMBL/GenBank/DDBJ whole genome shotgun (WGS) entry which is preliminary data.</text>
</comment>
<keyword evidence="1" id="KW-1133">Transmembrane helix</keyword>
<evidence type="ECO:0000313" key="2">
    <source>
        <dbReference type="EMBL" id="CAE1289955.1"/>
    </source>
</evidence>
<keyword evidence="1" id="KW-0472">Membrane</keyword>
<evidence type="ECO:0000313" key="3">
    <source>
        <dbReference type="Proteomes" id="UP000597762"/>
    </source>
</evidence>
<feature type="transmembrane region" description="Helical" evidence="1">
    <location>
        <begin position="152"/>
        <end position="174"/>
    </location>
</feature>